<gene>
    <name evidence="1" type="ORF">M595_0586</name>
</gene>
<proteinExistence type="predicted"/>
<dbReference type="AlphaFoldDB" id="U7QNP2"/>
<evidence type="ECO:0000313" key="2">
    <source>
        <dbReference type="Proteomes" id="UP000017127"/>
    </source>
</evidence>
<reference evidence="1 2" key="1">
    <citation type="journal article" date="2013" name="Front. Microbiol.">
        <title>Comparative genomic analyses of the cyanobacterium, Lyngbya aestuarii BL J, a powerful hydrogen producer.</title>
        <authorList>
            <person name="Kothari A."/>
            <person name="Vaughn M."/>
            <person name="Garcia-Pichel F."/>
        </authorList>
    </citation>
    <scope>NUCLEOTIDE SEQUENCE [LARGE SCALE GENOMIC DNA]</scope>
    <source>
        <strain evidence="1 2">BL J</strain>
    </source>
</reference>
<keyword evidence="2" id="KW-1185">Reference proteome</keyword>
<dbReference type="PATRIC" id="fig|1348334.3.peg.574"/>
<dbReference type="SUPFAM" id="SSF53300">
    <property type="entry name" value="vWA-like"/>
    <property type="match status" value="1"/>
</dbReference>
<dbReference type="Gene3D" id="3.40.50.410">
    <property type="entry name" value="von Willebrand factor, type A domain"/>
    <property type="match status" value="1"/>
</dbReference>
<dbReference type="RefSeq" id="WP_023064363.1">
    <property type="nucleotide sequence ID" value="NZ_AUZM01000003.1"/>
</dbReference>
<dbReference type="InterPro" id="IPR036465">
    <property type="entry name" value="vWFA_dom_sf"/>
</dbReference>
<sequence>MTNPQRNFTPAVDLVIVIDTSPSMKDEAQALSQAASVSIKAAASSCPSDLRVTWFGVEGTWNNTNFNRTIRDYLLKVCKISESKIRGRKRGELPSAGAQEDGARAIEDIANHFDWRQGAARAIFYLGDEALEGGGSEVKKDDIEAANRAIQTVKANQVKVHTYFGTSKSKNKDQLQQEFARVSKETGGQSFTKQDTLKGFTFVLESVICGSRNVADVPSTGGGSKQPVNPIVVGDLIGNISFDSFSRDSQTDIVCLTPVRTIVRREEEVVLIRKVRKEEVVEASPACPIETTQVSPSQS</sequence>
<accession>U7QNP2</accession>
<dbReference type="EMBL" id="AUZM01000003">
    <property type="protein sequence ID" value="ERT09483.1"/>
    <property type="molecule type" value="Genomic_DNA"/>
</dbReference>
<evidence type="ECO:0000313" key="1">
    <source>
        <dbReference type="EMBL" id="ERT09483.1"/>
    </source>
</evidence>
<comment type="caution">
    <text evidence="1">The sequence shown here is derived from an EMBL/GenBank/DDBJ whole genome shotgun (WGS) entry which is preliminary data.</text>
</comment>
<name>U7QNP2_9CYAN</name>
<organism evidence="1 2">
    <name type="scientific">Lyngbya aestuarii BL J</name>
    <dbReference type="NCBI Taxonomy" id="1348334"/>
    <lineage>
        <taxon>Bacteria</taxon>
        <taxon>Bacillati</taxon>
        <taxon>Cyanobacteriota</taxon>
        <taxon>Cyanophyceae</taxon>
        <taxon>Oscillatoriophycideae</taxon>
        <taxon>Oscillatoriales</taxon>
        <taxon>Microcoleaceae</taxon>
        <taxon>Lyngbya</taxon>
    </lineage>
</organism>
<dbReference type="Proteomes" id="UP000017127">
    <property type="component" value="Unassembled WGS sequence"/>
</dbReference>
<protein>
    <submittedName>
        <fullName evidence="1">von Willebrand factor type A domain protein</fullName>
    </submittedName>
</protein>